<evidence type="ECO:0000259" key="10">
    <source>
        <dbReference type="PROSITE" id="PS50222"/>
    </source>
</evidence>
<dbReference type="PROSITE" id="PS51420">
    <property type="entry name" value="RHO"/>
    <property type="match status" value="1"/>
</dbReference>
<evidence type="ECO:0000313" key="11">
    <source>
        <dbReference type="EMBL" id="JAG68082.1"/>
    </source>
</evidence>
<dbReference type="SMART" id="SM00173">
    <property type="entry name" value="RAS"/>
    <property type="match status" value="1"/>
</dbReference>
<feature type="region of interest" description="Disordered" evidence="9">
    <location>
        <begin position="459"/>
        <end position="497"/>
    </location>
</feature>
<dbReference type="PROSITE" id="PS51421">
    <property type="entry name" value="RAS"/>
    <property type="match status" value="1"/>
</dbReference>
<dbReference type="AlphaFoldDB" id="A0A0B8RXU9"/>
<dbReference type="InterPro" id="IPR050227">
    <property type="entry name" value="Rab"/>
</dbReference>
<feature type="compositionally biased region" description="Basic and acidic residues" evidence="9">
    <location>
        <begin position="477"/>
        <end position="491"/>
    </location>
</feature>
<dbReference type="EMBL" id="GBSH01000943">
    <property type="protein sequence ID" value="JAG68082.1"/>
    <property type="molecule type" value="Transcribed_RNA"/>
</dbReference>
<dbReference type="GO" id="GO:0005509">
    <property type="term" value="F:calcium ion binding"/>
    <property type="evidence" value="ECO:0007669"/>
    <property type="project" value="InterPro"/>
</dbReference>
<dbReference type="Pfam" id="PF00071">
    <property type="entry name" value="Ras"/>
    <property type="match status" value="1"/>
</dbReference>
<dbReference type="PROSITE" id="PS00018">
    <property type="entry name" value="EF_HAND_1"/>
    <property type="match status" value="1"/>
</dbReference>
<dbReference type="Pfam" id="PF13499">
    <property type="entry name" value="EF-hand_7"/>
    <property type="match status" value="1"/>
</dbReference>
<dbReference type="InterPro" id="IPR002048">
    <property type="entry name" value="EF_hand_dom"/>
</dbReference>
<keyword evidence="2" id="KW-0963">Cytoplasm</keyword>
<evidence type="ECO:0000256" key="3">
    <source>
        <dbReference type="ARBA" id="ARBA00022723"/>
    </source>
</evidence>
<evidence type="ECO:0000256" key="8">
    <source>
        <dbReference type="SAM" id="Coils"/>
    </source>
</evidence>
<dbReference type="SMART" id="SM00175">
    <property type="entry name" value="RAB"/>
    <property type="match status" value="1"/>
</dbReference>
<sequence>MKMMDRQKMDVAQPQEDPESSTVESDSGSQLDVLAKAREFFRICDVEGKGFIARHDMQRLHGELPLVPEELEKVFDTLDADGNGSLTLDEFTTGFSQFLSGRKESFAEVCETGFLPKSKESVAARNEEDDQFSNLMEQLGAENILKDEDDVKKLWMHLKKHVPHLLSNFEEFLTKIFSQLHEADDEKNTLECALQNKMSAYDDEIQHLYEEMEQQIKTEKEKVVLEGAERFQSRQQELEEKLVEKEKEFEQLSQKQKILDKQCKELRNVKYDTTTENTKLRVTNQELLNSLERTSDELIIAQEQLEILQDEAKKLQEEKEIEVCRVTEILEREKLGLLKQLDFLRERNKHLSDERDVCLQRKSGYEAPVSRKQRSGSIIGKYIERRSSLKSEPSEDETFSASQIRSALSMNVDLSLDSEPPKPGGLTQRKHFRRLISIEEDHLPHLLNRTERQLIRWSEEDEDERGPDMNGVQRQPQVERSHASPREEPVGKETLTNDEAFRTAPDRIFKIVLVGNSAVGKTSFLKQFCEERFFPGTAATVGVDYSMKTVNLDGSQVVLQLWDTAGQERYHSITKQFFRKADGVVVMYDVTAQNTFVAVKQWLVSIEEAAGENIPVLLLGNKVDKEKEREVPKRLGEHLAKDYSIIFYECSALTGENTKASILHLARILKEQEDNVKEKTIQLQQQPKKTTCCSRQ</sequence>
<dbReference type="GO" id="GO:0005737">
    <property type="term" value="C:cytoplasm"/>
    <property type="evidence" value="ECO:0007669"/>
    <property type="project" value="UniProtKB-SubCell"/>
</dbReference>
<dbReference type="GO" id="GO:0005525">
    <property type="term" value="F:GTP binding"/>
    <property type="evidence" value="ECO:0007669"/>
    <property type="project" value="UniProtKB-KW"/>
</dbReference>
<dbReference type="InterPro" id="IPR001806">
    <property type="entry name" value="Small_GTPase"/>
</dbReference>
<dbReference type="FunFam" id="3.40.50.300:FF:001348">
    <property type="entry name" value="Ras and EF-hand domain-containing protein"/>
    <property type="match status" value="1"/>
</dbReference>
<dbReference type="SMART" id="SM00176">
    <property type="entry name" value="RAN"/>
    <property type="match status" value="1"/>
</dbReference>
<keyword evidence="5" id="KW-0106">Calcium</keyword>
<dbReference type="Gene3D" id="3.40.50.300">
    <property type="entry name" value="P-loop containing nucleotide triphosphate hydrolases"/>
    <property type="match status" value="1"/>
</dbReference>
<comment type="subcellular location">
    <subcellularLocation>
        <location evidence="1">Cytoplasm</location>
    </subcellularLocation>
</comment>
<dbReference type="PANTHER" id="PTHR47977">
    <property type="entry name" value="RAS-RELATED PROTEIN RAB"/>
    <property type="match status" value="1"/>
</dbReference>
<evidence type="ECO:0000256" key="7">
    <source>
        <dbReference type="ARBA" id="ARBA00023134"/>
    </source>
</evidence>
<dbReference type="SUPFAM" id="SSF52540">
    <property type="entry name" value="P-loop containing nucleoside triphosphate hydrolases"/>
    <property type="match status" value="1"/>
</dbReference>
<evidence type="ECO:0000256" key="5">
    <source>
        <dbReference type="ARBA" id="ARBA00022837"/>
    </source>
</evidence>
<keyword evidence="6 8" id="KW-0175">Coiled coil</keyword>
<dbReference type="SMART" id="SM00054">
    <property type="entry name" value="EFh"/>
    <property type="match status" value="2"/>
</dbReference>
<accession>A0A0B8RXU9</accession>
<dbReference type="InterPro" id="IPR011992">
    <property type="entry name" value="EF-hand-dom_pair"/>
</dbReference>
<dbReference type="PRINTS" id="PR00449">
    <property type="entry name" value="RASTRNSFRMNG"/>
</dbReference>
<evidence type="ECO:0000256" key="4">
    <source>
        <dbReference type="ARBA" id="ARBA00022741"/>
    </source>
</evidence>
<dbReference type="InterPro" id="IPR005225">
    <property type="entry name" value="Small_GTP-bd"/>
</dbReference>
<dbReference type="CDD" id="cd00051">
    <property type="entry name" value="EFh"/>
    <property type="match status" value="1"/>
</dbReference>
<evidence type="ECO:0000256" key="9">
    <source>
        <dbReference type="SAM" id="MobiDB-lite"/>
    </source>
</evidence>
<keyword evidence="3" id="KW-0479">Metal-binding</keyword>
<feature type="region of interest" description="Disordered" evidence="9">
    <location>
        <begin position="1"/>
        <end position="29"/>
    </location>
</feature>
<dbReference type="InterPro" id="IPR018247">
    <property type="entry name" value="EF_Hand_1_Ca_BS"/>
</dbReference>
<dbReference type="PROSITE" id="PS51417">
    <property type="entry name" value="ARF"/>
    <property type="match status" value="1"/>
</dbReference>
<proteinExistence type="predicted"/>
<feature type="coiled-coil region" evidence="8">
    <location>
        <begin position="202"/>
        <end position="347"/>
    </location>
</feature>
<feature type="compositionally biased region" description="Polar residues" evidence="9">
    <location>
        <begin position="20"/>
        <end position="29"/>
    </location>
</feature>
<name>A0A0B8RXU9_9SAUR</name>
<dbReference type="GO" id="GO:0003924">
    <property type="term" value="F:GTPase activity"/>
    <property type="evidence" value="ECO:0007669"/>
    <property type="project" value="InterPro"/>
</dbReference>
<dbReference type="PROSITE" id="PS50222">
    <property type="entry name" value="EF_HAND_2"/>
    <property type="match status" value="1"/>
</dbReference>
<dbReference type="CDD" id="cd00154">
    <property type="entry name" value="Rab"/>
    <property type="match status" value="1"/>
</dbReference>
<reference evidence="11" key="1">
    <citation type="journal article" date="2014" name="BMC Genomics">
        <title>RNA-seq and high-definition mass spectrometry reveal the complex and divergent venoms of two rear-fanged colubrid snakes.</title>
        <authorList>
            <person name="McGivern J.J."/>
            <person name="Wray K.P."/>
            <person name="Margres M.J."/>
            <person name="Couch M.E."/>
            <person name="Mackessy S.P."/>
            <person name="Rokyta D.R."/>
        </authorList>
    </citation>
    <scope>NUCLEOTIDE SEQUENCE</scope>
    <source>
        <tissue evidence="11">Venom gland</tissue>
    </source>
</reference>
<keyword evidence="7" id="KW-0342">GTP-binding</keyword>
<dbReference type="SUPFAM" id="SSF47473">
    <property type="entry name" value="EF-hand"/>
    <property type="match status" value="1"/>
</dbReference>
<dbReference type="SMART" id="SM00174">
    <property type="entry name" value="RHO"/>
    <property type="match status" value="1"/>
</dbReference>
<dbReference type="InterPro" id="IPR027417">
    <property type="entry name" value="P-loop_NTPase"/>
</dbReference>
<feature type="domain" description="EF-hand" evidence="10">
    <location>
        <begin position="66"/>
        <end position="101"/>
    </location>
</feature>
<dbReference type="PROSITE" id="PS51419">
    <property type="entry name" value="RAB"/>
    <property type="match status" value="1"/>
</dbReference>
<dbReference type="Gene3D" id="1.10.238.10">
    <property type="entry name" value="EF-hand"/>
    <property type="match status" value="1"/>
</dbReference>
<organism evidence="11">
    <name type="scientific">Philothamnus irregularis</name>
    <name type="common">brown tree snake</name>
    <dbReference type="NCBI Taxonomy" id="1899461"/>
    <lineage>
        <taxon>Eukaryota</taxon>
        <taxon>Metazoa</taxon>
        <taxon>Chordata</taxon>
        <taxon>Craniata</taxon>
        <taxon>Vertebrata</taxon>
        <taxon>Euteleostomi</taxon>
        <taxon>Lepidosauria</taxon>
        <taxon>Squamata</taxon>
        <taxon>Bifurcata</taxon>
        <taxon>Unidentata</taxon>
        <taxon>Episquamata</taxon>
        <taxon>Toxicofera</taxon>
        <taxon>Serpentes</taxon>
        <taxon>Colubroidea</taxon>
        <taxon>Colubridae</taxon>
        <taxon>Colubrinae</taxon>
        <taxon>Philothamnus</taxon>
    </lineage>
</organism>
<keyword evidence="4" id="KW-0547">Nucleotide-binding</keyword>
<evidence type="ECO:0000256" key="6">
    <source>
        <dbReference type="ARBA" id="ARBA00023054"/>
    </source>
</evidence>
<evidence type="ECO:0000256" key="2">
    <source>
        <dbReference type="ARBA" id="ARBA00022490"/>
    </source>
</evidence>
<evidence type="ECO:0000256" key="1">
    <source>
        <dbReference type="ARBA" id="ARBA00004496"/>
    </source>
</evidence>
<dbReference type="NCBIfam" id="TIGR00231">
    <property type="entry name" value="small_GTP"/>
    <property type="match status" value="1"/>
</dbReference>
<protein>
    <submittedName>
        <fullName evidence="11">Ras and EF-hand domain-containing protein-like</fullName>
    </submittedName>
</protein>